<reference evidence="4 5" key="1">
    <citation type="journal article" date="2017" name="Front. Microbiol.">
        <title>Labilibaculum manganireducens gen. nov., sp. nov. and Labilibaculum filiforme sp. nov., Novel Bacteroidetes Isolated from Subsurface Sediments of the Baltic Sea.</title>
        <authorList>
            <person name="Vandieken V."/>
            <person name="Marshall I.P."/>
            <person name="Niemann H."/>
            <person name="Engelen B."/>
            <person name="Cypionka H."/>
        </authorList>
    </citation>
    <scope>NUCLEOTIDE SEQUENCE [LARGE SCALE GENOMIC DNA]</scope>
    <source>
        <strain evidence="4 5">59.16B</strain>
    </source>
</reference>
<dbReference type="PROSITE" id="PS51841">
    <property type="entry name" value="LTD"/>
    <property type="match status" value="1"/>
</dbReference>
<feature type="domain" description="LTD" evidence="3">
    <location>
        <begin position="1293"/>
        <end position="1408"/>
    </location>
</feature>
<feature type="signal peptide" evidence="2">
    <location>
        <begin position="1"/>
        <end position="23"/>
    </location>
</feature>
<sequence>MKKTLSLKLFLFLFLLNSYCLYADDIWKTDFTNDVGKGYWGSSFDMGGITDWFLDISNCTLSDDEDYLKVVATSGGRLEAKDIDGEATWKSKVIDISDFTDISISLVLAETGSSTSASKFAKAYYVLDGAEEILLEGNGDNVGNWGSVNASQSGLNGNSLEIVIRINNPNAGDLVYVDEIVVSGNPVVPETDKLTRLYASENFVDPVQLGTSCNEKEKALPFFRFVVDETAAAADGFPTKIAGMTFYNSNPEKGMNWKECIGGLCLYLNGIEIVPQNIMWDQDSILLNFKEDQITIPDAEKMEFELRIYLNANHSLRDGETLQLNCMEAGKGFTTFVSGSGFNSAIDEFHSAVHQIEVLATRMIFSECPDHLIRNRDFSILVAAVDDFNNVDLDAVHAVSLSLEKGTGNLESLNGFQNSLVKGEASFYSLNYSQPEIINLAITNAAFAKTISEDILVENTFETDVNSHNSYVADSTISSFQTKKEKAVEVFRFSVQDAGKDNAPTILNQIRFIGSNKNQVNWKKCIEKFIVKNKGEELNSEFLMAENYLDIQFPETELARVIESEETSQFSVYCFLKEGKTVDGSLFQMEIDSLHAGWIVSDLGSGLKTQFTGNLAGPEFTFEVVAKEMSFTSIPKSVNYKEDFSILVQLMDSLGNVDTNSEFEIALSLASGSGELSSENLKMSSSNGSFNWEHLNYSEAENFTIQAECDYFPTILSDNISGTDKTSLIVPASSILSTTLSSLATSEKKAIPVLNFKILDAATHDNLPTIISSLKFYNLFPDGYFSWEQHISGAVLLFNGNILASTATVSEDCIEFTSSKGVLDLQNNGELNLTLAIFFRKGQLPDNDYFQVGIPKNHEWKCVESGSKIQETLPEEIVSEIYSISVQASQLSFASSPFGITNSQEKFSLKIVACDAFKNIDKDAVASADLRLLNGNGEIIVPNNNLPLKNGMVTIDSVQYSGTERFELTTESNLEPDSIKILLGPDDLGICEDFESKSLENWMNTKDWMVSSYLPIKGDYSLKHNLSEEYGRSFISKSLSDCNPNASAINWQFIIRNGDWDPSSGNKFAFHVLMDNLDPEKATSKYSVGVNQTGAGDFLSLWSLDQDQKLQVLLVSSFNWNENESLAIWVSYSPNGVWEMRYNRLGIKENWISAGRVASEVDTRQNEWFSALDFTFETASRAGNLWLDDLQIEAINTAPFLKSYEIVGADSLLLEFSEQLDFPKSSESKNFALKNANGLSCQLKVMPGLAPNYLLLILDNELKTGDYLLELFNITDLKGAVLKKESIHFGYFAPATIHDVIINELMVDETPSAGLPEYEYIELYNASEYPIAVKNWILKVGEKEAVLTPDTIPAKGYLILCANAGLMEFSSFGDVLGVSGFPGLTNSGGTVEIQSDARVLIDKLSYSDTWYLSNQKSDGGWSLERIDPKNTSWQENNWMASVNELGGTPGTTNSIYAENQDIVTPSIELCKCISANGLQLVFSEPMESVAMFNLANFQISPDLIHPKEIIQIDLSGREFQLYFKEDFIVNSQYRLIFTNEIKDLAGNIISVKECDFWVPGLLSEGDLVINEVLFNPYPDGSDYVEIVNISDKVIDLSKLKLATRTENFELTGLVTVSEQFLLPNEYLLLTDDTLNIQQNYATCNSVAFCQLKSFPCFSDKTGRVVLISNDELIDEFAYHENMHFELLASKEGVSLERINPNGETNSEANWQSAAQNVGFGTPGLQNSVYNSTNSFTSEISLVPQVFTPDNDGFDDRLLIHIHVDDDAYLTTVRIYNSMGIEIRKLANNLNLANEDSLFWDGLTSQKERAPIGIYLVYIELFSPNGKRKIFKESCVLGGKFN</sequence>
<organism evidence="4 5">
    <name type="scientific">Labilibaculum filiforme</name>
    <dbReference type="NCBI Taxonomy" id="1940526"/>
    <lineage>
        <taxon>Bacteria</taxon>
        <taxon>Pseudomonadati</taxon>
        <taxon>Bacteroidota</taxon>
        <taxon>Bacteroidia</taxon>
        <taxon>Marinilabiliales</taxon>
        <taxon>Marinifilaceae</taxon>
        <taxon>Labilibaculum</taxon>
    </lineage>
</organism>
<dbReference type="InterPro" id="IPR014755">
    <property type="entry name" value="Cu-Rt/internalin_Ig-like"/>
</dbReference>
<dbReference type="EMBL" id="MVDD01000008">
    <property type="protein sequence ID" value="PKQ62537.1"/>
    <property type="molecule type" value="Genomic_DNA"/>
</dbReference>
<evidence type="ECO:0000256" key="1">
    <source>
        <dbReference type="ARBA" id="ARBA00022729"/>
    </source>
</evidence>
<feature type="chain" id="PRO_5014982018" description="LTD domain-containing protein" evidence="2">
    <location>
        <begin position="24"/>
        <end position="1841"/>
    </location>
</feature>
<name>A0A2N3HWY1_9BACT</name>
<dbReference type="Proteomes" id="UP000233535">
    <property type="component" value="Unassembled WGS sequence"/>
</dbReference>
<dbReference type="Gene3D" id="2.60.40.1220">
    <property type="match status" value="1"/>
</dbReference>
<evidence type="ECO:0000313" key="5">
    <source>
        <dbReference type="Proteomes" id="UP000233535"/>
    </source>
</evidence>
<comment type="caution">
    <text evidence="4">The sequence shown here is derived from an EMBL/GenBank/DDBJ whole genome shotgun (WGS) entry which is preliminary data.</text>
</comment>
<dbReference type="Pfam" id="PF00932">
    <property type="entry name" value="LTD"/>
    <property type="match status" value="1"/>
</dbReference>
<evidence type="ECO:0000256" key="2">
    <source>
        <dbReference type="SAM" id="SignalP"/>
    </source>
</evidence>
<protein>
    <recommendedName>
        <fullName evidence="3">LTD domain-containing protein</fullName>
    </recommendedName>
</protein>
<keyword evidence="5" id="KW-1185">Reference proteome</keyword>
<dbReference type="OrthoDB" id="9758406at2"/>
<evidence type="ECO:0000259" key="3">
    <source>
        <dbReference type="PROSITE" id="PS51841"/>
    </source>
</evidence>
<accession>A0A2N3HWY1</accession>
<dbReference type="Gene3D" id="2.60.40.4070">
    <property type="match status" value="1"/>
</dbReference>
<evidence type="ECO:0000313" key="4">
    <source>
        <dbReference type="EMBL" id="PKQ62537.1"/>
    </source>
</evidence>
<gene>
    <name evidence="4" type="ORF">BZG02_12505</name>
</gene>
<dbReference type="RefSeq" id="WP_101261780.1">
    <property type="nucleotide sequence ID" value="NZ_MVDD01000008.1"/>
</dbReference>
<keyword evidence="1 2" id="KW-0732">Signal</keyword>
<dbReference type="InterPro" id="IPR001322">
    <property type="entry name" value="Lamin_tail_dom"/>
</dbReference>
<proteinExistence type="predicted"/>